<dbReference type="InterPro" id="IPR007235">
    <property type="entry name" value="Glyco_trans_28_C"/>
</dbReference>
<comment type="subcellular location">
    <subcellularLocation>
        <location evidence="7">Endoplasmic reticulum</location>
    </subcellularLocation>
</comment>
<keyword evidence="7" id="KW-0808">Transferase</keyword>
<keyword evidence="10" id="KW-1185">Reference proteome</keyword>
<evidence type="ECO:0000256" key="3">
    <source>
        <dbReference type="ARBA" id="ARBA00017468"/>
    </source>
</evidence>
<dbReference type="SUPFAM" id="SSF53756">
    <property type="entry name" value="UDP-Glycosyltransferase/glycogen phosphorylase"/>
    <property type="match status" value="1"/>
</dbReference>
<dbReference type="OrthoDB" id="20273at2759"/>
<dbReference type="PANTHER" id="PTHR47043:SF1">
    <property type="entry name" value="UDP-N-ACETYLGLUCOSAMINE TRANSFERASE SUBUNIT ALG13"/>
    <property type="match status" value="1"/>
</dbReference>
<evidence type="ECO:0000259" key="8">
    <source>
        <dbReference type="Pfam" id="PF04101"/>
    </source>
</evidence>
<evidence type="ECO:0000313" key="10">
    <source>
        <dbReference type="Proteomes" id="UP000799302"/>
    </source>
</evidence>
<evidence type="ECO:0000256" key="2">
    <source>
        <dbReference type="ARBA" id="ARBA00012614"/>
    </source>
</evidence>
<dbReference type="GO" id="GO:0004577">
    <property type="term" value="F:N-acetylglucosaminyldiphosphodolichol N-acetylglucosaminyltransferase activity"/>
    <property type="evidence" value="ECO:0007669"/>
    <property type="project" value="UniProtKB-EC"/>
</dbReference>
<dbReference type="Pfam" id="PF04101">
    <property type="entry name" value="Glyco_tran_28_C"/>
    <property type="match status" value="1"/>
</dbReference>
<reference evidence="9" key="1">
    <citation type="journal article" date="2020" name="Stud. Mycol.">
        <title>101 Dothideomycetes genomes: a test case for predicting lifestyles and emergence of pathogens.</title>
        <authorList>
            <person name="Haridas S."/>
            <person name="Albert R."/>
            <person name="Binder M."/>
            <person name="Bloem J."/>
            <person name="Labutti K."/>
            <person name="Salamov A."/>
            <person name="Andreopoulos B."/>
            <person name="Baker S."/>
            <person name="Barry K."/>
            <person name="Bills G."/>
            <person name="Bluhm B."/>
            <person name="Cannon C."/>
            <person name="Castanera R."/>
            <person name="Culley D."/>
            <person name="Daum C."/>
            <person name="Ezra D."/>
            <person name="Gonzalez J."/>
            <person name="Henrissat B."/>
            <person name="Kuo A."/>
            <person name="Liang C."/>
            <person name="Lipzen A."/>
            <person name="Lutzoni F."/>
            <person name="Magnuson J."/>
            <person name="Mondo S."/>
            <person name="Nolan M."/>
            <person name="Ohm R."/>
            <person name="Pangilinan J."/>
            <person name="Park H.-J."/>
            <person name="Ramirez L."/>
            <person name="Alfaro M."/>
            <person name="Sun H."/>
            <person name="Tritt A."/>
            <person name="Yoshinaga Y."/>
            <person name="Zwiers L.-H."/>
            <person name="Turgeon B."/>
            <person name="Goodwin S."/>
            <person name="Spatafora J."/>
            <person name="Crous P."/>
            <person name="Grigoriev I."/>
        </authorList>
    </citation>
    <scope>NUCLEOTIDE SEQUENCE</scope>
    <source>
        <strain evidence="9">CBS 115976</strain>
    </source>
</reference>
<feature type="domain" description="Glycosyl transferase family 28 C-terminal" evidence="8">
    <location>
        <begin position="11"/>
        <end position="165"/>
    </location>
</feature>
<dbReference type="InterPro" id="IPR052474">
    <property type="entry name" value="UDP-GlcNAc_transferase"/>
</dbReference>
<comment type="similarity">
    <text evidence="7">Belongs to the glycosyltransferase 28 family.</text>
</comment>
<evidence type="ECO:0000256" key="6">
    <source>
        <dbReference type="ARBA" id="ARBA00048184"/>
    </source>
</evidence>
<dbReference type="AlphaFoldDB" id="A0A6A6UUF7"/>
<proteinExistence type="inferred from homology"/>
<evidence type="ECO:0000256" key="7">
    <source>
        <dbReference type="RuleBase" id="RU362128"/>
    </source>
</evidence>
<dbReference type="EMBL" id="MU004230">
    <property type="protein sequence ID" value="KAF2674688.1"/>
    <property type="molecule type" value="Genomic_DNA"/>
</dbReference>
<gene>
    <name evidence="7" type="primary">ALG13</name>
    <name evidence="9" type="ORF">BT63DRAFT_17633</name>
</gene>
<dbReference type="EC" id="2.4.1.141" evidence="2 7"/>
<comment type="function">
    <text evidence="4 7">Involved in protein N-glycosylation. Essential for the second step of the dolichol-linked oligosaccharide pathway.</text>
</comment>
<sequence>MDNPPKPQKLCFVTVGATVSFNALIQAVISPAFIQALLNESYTEVRVQYGKDGYEAFVNAVNHVRAMNGDRLPAGLAISGFDLAITARELTKELVKTQSKGQSRAQGACISHAGTGSLLDGMTYGVPVVLVPNPTLANNHQEQLAKHFAKRHYCIHGHVNNLLPVVREIEDWRTEMNKPMREQWKDDEPRPEKRYKMDPILTLLHDHMDAEMGFAQVE</sequence>
<name>A0A6A6UUF7_9PEZI</name>
<comment type="catalytic activity">
    <reaction evidence="6">
        <text>an N-acetyl-alpha-D-glucosaminyl-diphospho-di-trans,poly-cis-dolichol + UDP-N-acetyl-alpha-D-glucosamine = an N,N'-diacetylchitobiosyl-diphospho-di-trans,poly-cis-dolichol + UDP + H(+)</text>
        <dbReference type="Rhea" id="RHEA:23380"/>
        <dbReference type="Rhea" id="RHEA-COMP:19507"/>
        <dbReference type="Rhea" id="RHEA-COMP:19510"/>
        <dbReference type="ChEBI" id="CHEBI:15378"/>
        <dbReference type="ChEBI" id="CHEBI:57269"/>
        <dbReference type="ChEBI" id="CHEBI:57705"/>
        <dbReference type="ChEBI" id="CHEBI:58223"/>
        <dbReference type="ChEBI" id="CHEBI:58427"/>
        <dbReference type="EC" id="2.4.1.141"/>
    </reaction>
</comment>
<dbReference type="PANTHER" id="PTHR47043">
    <property type="entry name" value="UDP-N-ACETYLGLUCOSAMINE TRANSFERASE SUBUNIT ALG13"/>
    <property type="match status" value="1"/>
</dbReference>
<organism evidence="9 10">
    <name type="scientific">Microthyrium microscopicum</name>
    <dbReference type="NCBI Taxonomy" id="703497"/>
    <lineage>
        <taxon>Eukaryota</taxon>
        <taxon>Fungi</taxon>
        <taxon>Dikarya</taxon>
        <taxon>Ascomycota</taxon>
        <taxon>Pezizomycotina</taxon>
        <taxon>Dothideomycetes</taxon>
        <taxon>Dothideomycetes incertae sedis</taxon>
        <taxon>Microthyriales</taxon>
        <taxon>Microthyriaceae</taxon>
        <taxon>Microthyrium</taxon>
    </lineage>
</organism>
<evidence type="ECO:0000256" key="1">
    <source>
        <dbReference type="ARBA" id="ARBA00011198"/>
    </source>
</evidence>
<keyword evidence="7" id="KW-0256">Endoplasmic reticulum</keyword>
<dbReference type="GO" id="GO:0043541">
    <property type="term" value="C:UDP-N-acetylglucosamine transferase complex"/>
    <property type="evidence" value="ECO:0007669"/>
    <property type="project" value="TreeGrafter"/>
</dbReference>
<protein>
    <recommendedName>
        <fullName evidence="3 7">UDP-N-acetylglucosamine transferase subunit ALG13</fullName>
        <ecNumber evidence="2 7">2.4.1.141</ecNumber>
    </recommendedName>
    <alternativeName>
        <fullName evidence="5 7">Asparagine-linked glycosylation protein 13</fullName>
    </alternativeName>
</protein>
<dbReference type="GO" id="GO:0006488">
    <property type="term" value="P:dolichol-linked oligosaccharide biosynthetic process"/>
    <property type="evidence" value="ECO:0007669"/>
    <property type="project" value="TreeGrafter"/>
</dbReference>
<keyword evidence="7" id="KW-0328">Glycosyltransferase</keyword>
<evidence type="ECO:0000256" key="4">
    <source>
        <dbReference type="ARBA" id="ARBA00024804"/>
    </source>
</evidence>
<accession>A0A6A6UUF7</accession>
<dbReference type="Gene3D" id="3.40.50.2000">
    <property type="entry name" value="Glycogen Phosphorylase B"/>
    <property type="match status" value="1"/>
</dbReference>
<evidence type="ECO:0000313" key="9">
    <source>
        <dbReference type="EMBL" id="KAF2674688.1"/>
    </source>
</evidence>
<dbReference type="Proteomes" id="UP000799302">
    <property type="component" value="Unassembled WGS sequence"/>
</dbReference>
<comment type="subunit">
    <text evidence="1 7">Heterodimer with ALG14 to form a functional enzyme.</text>
</comment>
<evidence type="ECO:0000256" key="5">
    <source>
        <dbReference type="ARBA" id="ARBA00032061"/>
    </source>
</evidence>